<feature type="compositionally biased region" description="Polar residues" evidence="1">
    <location>
        <begin position="196"/>
        <end position="211"/>
    </location>
</feature>
<name>A0A6S7G7J8_PARCT</name>
<evidence type="ECO:0000313" key="2">
    <source>
        <dbReference type="EMBL" id="CAB3985059.1"/>
    </source>
</evidence>
<dbReference type="EMBL" id="CACRXK020000822">
    <property type="protein sequence ID" value="CAB3985059.1"/>
    <property type="molecule type" value="Genomic_DNA"/>
</dbReference>
<accession>A0A6S7G7J8</accession>
<gene>
    <name evidence="2" type="ORF">PACLA_8A010367</name>
</gene>
<organism evidence="2 3">
    <name type="scientific">Paramuricea clavata</name>
    <name type="common">Red gorgonian</name>
    <name type="synonym">Violescent sea-whip</name>
    <dbReference type="NCBI Taxonomy" id="317549"/>
    <lineage>
        <taxon>Eukaryota</taxon>
        <taxon>Metazoa</taxon>
        <taxon>Cnidaria</taxon>
        <taxon>Anthozoa</taxon>
        <taxon>Octocorallia</taxon>
        <taxon>Malacalcyonacea</taxon>
        <taxon>Plexauridae</taxon>
        <taxon>Paramuricea</taxon>
    </lineage>
</organism>
<evidence type="ECO:0000256" key="1">
    <source>
        <dbReference type="SAM" id="MobiDB-lite"/>
    </source>
</evidence>
<dbReference type="Proteomes" id="UP001152795">
    <property type="component" value="Unassembled WGS sequence"/>
</dbReference>
<evidence type="ECO:0000313" key="3">
    <source>
        <dbReference type="Proteomes" id="UP001152795"/>
    </source>
</evidence>
<protein>
    <submittedName>
        <fullName evidence="2">Uncharacterized protein</fullName>
    </submittedName>
</protein>
<comment type="caution">
    <text evidence="2">The sequence shown here is derived from an EMBL/GenBank/DDBJ whole genome shotgun (WGS) entry which is preliminary data.</text>
</comment>
<sequence>MLSRFTLENKWLLQAYGPYGTRISKPAQDFEGNTVWSSLTPEEIKAKVLSESEERKKLKEVQKQHFEDLIKKPNVTAVDIDYKRIEGKEIDQLAIVIWVREKKPKSELNKDQILPEKLDDCVVDVVQNEATSQGFNWMKSPEKAEQKIGKHEMEEPPLKKLGATDGPEFEEQRTKNAIVAGKRKKRKCGSPANKKVNPTTSFPVRSLPHSSESLSLNNKPRMWHFCLFCNNSSLTATCC</sequence>
<feature type="region of interest" description="Disordered" evidence="1">
    <location>
        <begin position="160"/>
        <end position="211"/>
    </location>
</feature>
<proteinExistence type="predicted"/>
<keyword evidence="3" id="KW-1185">Reference proteome</keyword>
<dbReference type="AlphaFoldDB" id="A0A6S7G7J8"/>
<reference evidence="2" key="1">
    <citation type="submission" date="2020-04" db="EMBL/GenBank/DDBJ databases">
        <authorList>
            <person name="Alioto T."/>
            <person name="Alioto T."/>
            <person name="Gomez Garrido J."/>
        </authorList>
    </citation>
    <scope>NUCLEOTIDE SEQUENCE</scope>
    <source>
        <strain evidence="2">A484AB</strain>
    </source>
</reference>